<feature type="chain" id="PRO_5045228696" description="DUF4245 domain-containing protein" evidence="1">
    <location>
        <begin position="19"/>
        <end position="176"/>
    </location>
</feature>
<feature type="signal peptide" evidence="1">
    <location>
        <begin position="1"/>
        <end position="18"/>
    </location>
</feature>
<dbReference type="RefSeq" id="WP_227565655.1">
    <property type="nucleotide sequence ID" value="NZ_CP101989.1"/>
</dbReference>
<organism evidence="2 3">
    <name type="scientific">Cellulomonas wangsupingiae</name>
    <dbReference type="NCBI Taxonomy" id="2968085"/>
    <lineage>
        <taxon>Bacteria</taxon>
        <taxon>Bacillati</taxon>
        <taxon>Actinomycetota</taxon>
        <taxon>Actinomycetes</taxon>
        <taxon>Micrococcales</taxon>
        <taxon>Cellulomonadaceae</taxon>
        <taxon>Cellulomonas</taxon>
    </lineage>
</organism>
<gene>
    <name evidence="2" type="ORF">NP075_13290</name>
</gene>
<protein>
    <recommendedName>
        <fullName evidence="4">DUF4245 domain-containing protein</fullName>
    </recommendedName>
</protein>
<keyword evidence="1" id="KW-0732">Signal</keyword>
<proteinExistence type="predicted"/>
<keyword evidence="3" id="KW-1185">Reference proteome</keyword>
<evidence type="ECO:0000313" key="2">
    <source>
        <dbReference type="EMBL" id="UUI64097.1"/>
    </source>
</evidence>
<evidence type="ECO:0000256" key="1">
    <source>
        <dbReference type="SAM" id="SignalP"/>
    </source>
</evidence>
<reference evidence="2 3" key="1">
    <citation type="submission" date="2022-07" db="EMBL/GenBank/DDBJ databases">
        <title>Novel species in genus cellulomonas.</title>
        <authorList>
            <person name="Ye L."/>
        </authorList>
    </citation>
    <scope>NUCLEOTIDE SEQUENCE [LARGE SCALE GENOMIC DNA]</scope>
    <source>
        <strain evidence="3">zg-Y908</strain>
    </source>
</reference>
<sequence length="176" mass="18079">MPRRPLSVLIGGSLLALAVAGCTGSDEPAATTPEGWQRVESGPLSFAVPDAWVEVPQSDDVWSVGWSDDADPGATSVLLVGAPELGQDGAEQALDTFVAGAQVGGWGYASTGTSTPVATETLEVRRNDFTYDDVQGVFWAAADARSGASVGLQLTGRDLPDDVVSGIEESITVVGD</sequence>
<name>A0ABY5K0Z5_9CELL</name>
<evidence type="ECO:0008006" key="4">
    <source>
        <dbReference type="Google" id="ProtNLM"/>
    </source>
</evidence>
<dbReference type="Proteomes" id="UP001317322">
    <property type="component" value="Chromosome"/>
</dbReference>
<dbReference type="PROSITE" id="PS51257">
    <property type="entry name" value="PROKAR_LIPOPROTEIN"/>
    <property type="match status" value="1"/>
</dbReference>
<evidence type="ECO:0000313" key="3">
    <source>
        <dbReference type="Proteomes" id="UP001317322"/>
    </source>
</evidence>
<dbReference type="EMBL" id="CP101989">
    <property type="protein sequence ID" value="UUI64097.1"/>
    <property type="molecule type" value="Genomic_DNA"/>
</dbReference>
<accession>A0ABY5K0Z5</accession>